<dbReference type="EC" id="3.1.3.48" evidence="2"/>
<dbReference type="PANTHER" id="PTHR11717:SF7">
    <property type="entry name" value="LOW MOLECULAR WEIGHT PHOSPHOTYROSINE PROTEIN PHOSPHATASE"/>
    <property type="match status" value="1"/>
</dbReference>
<dbReference type="Proteomes" id="UP000698059">
    <property type="component" value="Unassembled WGS sequence"/>
</dbReference>
<dbReference type="InterPro" id="IPR023485">
    <property type="entry name" value="Ptyr_pPase"/>
</dbReference>
<dbReference type="EMBL" id="JAFBBO010000001">
    <property type="protein sequence ID" value="MBM7479281.1"/>
    <property type="molecule type" value="Genomic_DNA"/>
</dbReference>
<dbReference type="GO" id="GO:0004725">
    <property type="term" value="F:protein tyrosine phosphatase activity"/>
    <property type="evidence" value="ECO:0007669"/>
    <property type="project" value="UniProtKB-EC"/>
</dbReference>
<dbReference type="PRINTS" id="PR00719">
    <property type="entry name" value="LMWPTPASE"/>
</dbReference>
<evidence type="ECO:0000313" key="7">
    <source>
        <dbReference type="Proteomes" id="UP000698059"/>
    </source>
</evidence>
<evidence type="ECO:0000256" key="2">
    <source>
        <dbReference type="ARBA" id="ARBA00013064"/>
    </source>
</evidence>
<dbReference type="InterPro" id="IPR017867">
    <property type="entry name" value="Tyr_phospatase_low_mol_wt"/>
</dbReference>
<sequence length="185" mass="20415">MTTPHDATPDPGHGPYRVMTVCTGNICRSPMAEIVLRDRFEAAGLGGRVVVDSTGISAEEHGNPVDRRARRVLAEHGYATGDGHHARQVRASDLVSRDLVLPMTAQHARALRRMHGDGNVRLYRTFDPAAPVVPPERTERDEHLLDIDDPWYGGMQDFEDCLAQVEAAADGVVEFVRGELARRQD</sequence>
<dbReference type="Pfam" id="PF01451">
    <property type="entry name" value="LMWPc"/>
    <property type="match status" value="1"/>
</dbReference>
<keyword evidence="3 6" id="KW-0378">Hydrolase</keyword>
<organism evidence="6 7">
    <name type="scientific">Oerskovia jenensis</name>
    <dbReference type="NCBI Taxonomy" id="162169"/>
    <lineage>
        <taxon>Bacteria</taxon>
        <taxon>Bacillati</taxon>
        <taxon>Actinomycetota</taxon>
        <taxon>Actinomycetes</taxon>
        <taxon>Micrococcales</taxon>
        <taxon>Cellulomonadaceae</taxon>
        <taxon>Oerskovia</taxon>
    </lineage>
</organism>
<dbReference type="SMART" id="SM00226">
    <property type="entry name" value="LMWPc"/>
    <property type="match status" value="1"/>
</dbReference>
<protein>
    <recommendedName>
        <fullName evidence="2">protein-tyrosine-phosphatase</fullName>
        <ecNumber evidence="2">3.1.3.48</ecNumber>
    </recommendedName>
</protein>
<dbReference type="CDD" id="cd16343">
    <property type="entry name" value="LMWPTP"/>
    <property type="match status" value="1"/>
</dbReference>
<dbReference type="SUPFAM" id="SSF52788">
    <property type="entry name" value="Phosphotyrosine protein phosphatases I"/>
    <property type="match status" value="1"/>
</dbReference>
<name>A0ABS2LFT8_9CELL</name>
<evidence type="ECO:0000259" key="5">
    <source>
        <dbReference type="SMART" id="SM00226"/>
    </source>
</evidence>
<dbReference type="InterPro" id="IPR050438">
    <property type="entry name" value="LMW_PTPase"/>
</dbReference>
<dbReference type="PANTHER" id="PTHR11717">
    <property type="entry name" value="LOW MOLECULAR WEIGHT PROTEIN TYROSINE PHOSPHATASE"/>
    <property type="match status" value="1"/>
</dbReference>
<evidence type="ECO:0000256" key="1">
    <source>
        <dbReference type="ARBA" id="ARBA00011063"/>
    </source>
</evidence>
<keyword evidence="7" id="KW-1185">Reference proteome</keyword>
<evidence type="ECO:0000313" key="6">
    <source>
        <dbReference type="EMBL" id="MBM7479281.1"/>
    </source>
</evidence>
<evidence type="ECO:0000256" key="4">
    <source>
        <dbReference type="ARBA" id="ARBA00022912"/>
    </source>
</evidence>
<reference evidence="6 7" key="1">
    <citation type="submission" date="2021-01" db="EMBL/GenBank/DDBJ databases">
        <title>Sequencing the genomes of 1000 actinobacteria strains.</title>
        <authorList>
            <person name="Klenk H.-P."/>
        </authorList>
    </citation>
    <scope>NUCLEOTIDE SEQUENCE [LARGE SCALE GENOMIC DNA]</scope>
    <source>
        <strain evidence="6 7">DSM 46000</strain>
    </source>
</reference>
<dbReference type="InterPro" id="IPR036196">
    <property type="entry name" value="Ptyr_pPase_sf"/>
</dbReference>
<dbReference type="Gene3D" id="3.40.50.2300">
    <property type="match status" value="1"/>
</dbReference>
<gene>
    <name evidence="6" type="ORF">JOD49_002201</name>
</gene>
<comment type="similarity">
    <text evidence="1">Belongs to the low molecular weight phosphotyrosine protein phosphatase family.</text>
</comment>
<evidence type="ECO:0000256" key="3">
    <source>
        <dbReference type="ARBA" id="ARBA00022801"/>
    </source>
</evidence>
<accession>A0ABS2LFT8</accession>
<comment type="caution">
    <text evidence="6">The sequence shown here is derived from an EMBL/GenBank/DDBJ whole genome shotgun (WGS) entry which is preliminary data.</text>
</comment>
<proteinExistence type="inferred from homology"/>
<feature type="domain" description="Phosphotyrosine protein phosphatase I" evidence="5">
    <location>
        <begin position="16"/>
        <end position="175"/>
    </location>
</feature>
<keyword evidence="4" id="KW-0904">Protein phosphatase</keyword>